<evidence type="ECO:0000313" key="1">
    <source>
        <dbReference type="EMBL" id="KAJ6216660.1"/>
    </source>
</evidence>
<dbReference type="EMBL" id="JAPWDV010000003">
    <property type="protein sequence ID" value="KAJ6216660.1"/>
    <property type="molecule type" value="Genomic_DNA"/>
</dbReference>
<reference evidence="1" key="1">
    <citation type="submission" date="2022-12" db="EMBL/GenBank/DDBJ databases">
        <title>Genome assemblies of Blomia tropicalis.</title>
        <authorList>
            <person name="Cui Y."/>
        </authorList>
    </citation>
    <scope>NUCLEOTIDE SEQUENCE</scope>
    <source>
        <tissue evidence="1">Adult mites</tissue>
    </source>
</reference>
<keyword evidence="2" id="KW-1185">Reference proteome</keyword>
<protein>
    <submittedName>
        <fullName evidence="1">Uncharacterized protein</fullName>
    </submittedName>
</protein>
<sequence>MDSVGHYGSYIYNDDHHHFALHFVHEVRKKKKRTDSNCRFHPIVGSGLMVLSEHGFSSMMIIKKKKKKGKLSGNDGDILLKGKWICRMEILKECTEKSPPNDIKDLIFNVFGENYLKKFESVSSFSLELKVAFNELLGFIMVQLSQSCNVNIWPSSTTTTTTTIIKIYKKKKMKTMIRRRHAIIIIEP</sequence>
<gene>
    <name evidence="1" type="ORF">RDWZM_007817</name>
</gene>
<proteinExistence type="predicted"/>
<evidence type="ECO:0000313" key="2">
    <source>
        <dbReference type="Proteomes" id="UP001142055"/>
    </source>
</evidence>
<organism evidence="1 2">
    <name type="scientific">Blomia tropicalis</name>
    <name type="common">Mite</name>
    <dbReference type="NCBI Taxonomy" id="40697"/>
    <lineage>
        <taxon>Eukaryota</taxon>
        <taxon>Metazoa</taxon>
        <taxon>Ecdysozoa</taxon>
        <taxon>Arthropoda</taxon>
        <taxon>Chelicerata</taxon>
        <taxon>Arachnida</taxon>
        <taxon>Acari</taxon>
        <taxon>Acariformes</taxon>
        <taxon>Sarcoptiformes</taxon>
        <taxon>Astigmata</taxon>
        <taxon>Glycyphagoidea</taxon>
        <taxon>Echimyopodidae</taxon>
        <taxon>Blomia</taxon>
    </lineage>
</organism>
<dbReference type="AlphaFoldDB" id="A0A9Q0LZT6"/>
<accession>A0A9Q0LZT6</accession>
<comment type="caution">
    <text evidence="1">The sequence shown here is derived from an EMBL/GenBank/DDBJ whole genome shotgun (WGS) entry which is preliminary data.</text>
</comment>
<name>A0A9Q0LZT6_BLOTA</name>
<dbReference type="Proteomes" id="UP001142055">
    <property type="component" value="Chromosome 3"/>
</dbReference>